<proteinExistence type="predicted"/>
<organism evidence="2 3">
    <name type="scientific">Streptomyces beijiangensis</name>
    <dbReference type="NCBI Taxonomy" id="163361"/>
    <lineage>
        <taxon>Bacteria</taxon>
        <taxon>Bacillati</taxon>
        <taxon>Actinomycetota</taxon>
        <taxon>Actinomycetes</taxon>
        <taxon>Kitasatosporales</taxon>
        <taxon>Streptomycetaceae</taxon>
        <taxon>Streptomyces</taxon>
    </lineage>
</organism>
<keyword evidence="2" id="KW-0238">DNA-binding</keyword>
<dbReference type="Proteomes" id="UP000664167">
    <property type="component" value="Unassembled WGS sequence"/>
</dbReference>
<dbReference type="EMBL" id="JAFLRJ010000191">
    <property type="protein sequence ID" value="MBO0514254.1"/>
    <property type="molecule type" value="Genomic_DNA"/>
</dbReference>
<accession>A0A939F9U1</accession>
<dbReference type="SMART" id="SM00421">
    <property type="entry name" value="HTH_LUXR"/>
    <property type="match status" value="1"/>
</dbReference>
<dbReference type="InterPro" id="IPR000792">
    <property type="entry name" value="Tscrpt_reg_LuxR_C"/>
</dbReference>
<keyword evidence="3" id="KW-1185">Reference proteome</keyword>
<feature type="domain" description="HTH luxR-type" evidence="1">
    <location>
        <begin position="156"/>
        <end position="213"/>
    </location>
</feature>
<dbReference type="InterPro" id="IPR036388">
    <property type="entry name" value="WH-like_DNA-bd_sf"/>
</dbReference>
<dbReference type="SUPFAM" id="SSF46894">
    <property type="entry name" value="C-terminal effector domain of the bipartite response regulators"/>
    <property type="match status" value="1"/>
</dbReference>
<gene>
    <name evidence="2" type="ORF">J0695_20985</name>
</gene>
<dbReference type="InterPro" id="IPR016032">
    <property type="entry name" value="Sig_transdc_resp-reg_C-effctor"/>
</dbReference>
<sequence>MSTDRIVTLRGDQELVARAGDLIAGARQEFLVAATDPWTFSPGVNAAFARGKRPHMAPGMVMRKLYTPRAVADAESVRRLLKIAATGPEVRIAAAPLTHEAIVLDGRTAILAGAPESGVRTYTVVRTPEVVASIRSLIAATWETADGLAAFSGRPRPDLTEESRRILRTLGAGHTDETASRHLGMSLRTYRRRVAELMETLDATSRFQAGVRARDLGVGG</sequence>
<comment type="caution">
    <text evidence="2">The sequence shown here is derived from an EMBL/GenBank/DDBJ whole genome shotgun (WGS) entry which is preliminary data.</text>
</comment>
<dbReference type="GO" id="GO:0006355">
    <property type="term" value="P:regulation of DNA-templated transcription"/>
    <property type="evidence" value="ECO:0007669"/>
    <property type="project" value="InterPro"/>
</dbReference>
<evidence type="ECO:0000259" key="1">
    <source>
        <dbReference type="SMART" id="SM00421"/>
    </source>
</evidence>
<reference evidence="2" key="1">
    <citation type="submission" date="2021-03" db="EMBL/GenBank/DDBJ databases">
        <title>Streptomyces poriferae sp. nov., a novel marine sponge-derived Actinobacteria species with anti-MRSA activity.</title>
        <authorList>
            <person name="Sandoval-Powers M."/>
            <person name="Kralova S."/>
            <person name="Nguyen G.-S."/>
            <person name="Fawwal D."/>
            <person name="Degnes K."/>
            <person name="Klinkenberg G."/>
            <person name="Sletta H."/>
            <person name="Wentzel A."/>
            <person name="Liles M.R."/>
        </authorList>
    </citation>
    <scope>NUCLEOTIDE SEQUENCE</scope>
    <source>
        <strain evidence="2">DSM 41794</strain>
    </source>
</reference>
<name>A0A939F9U1_9ACTN</name>
<evidence type="ECO:0000313" key="2">
    <source>
        <dbReference type="EMBL" id="MBO0514254.1"/>
    </source>
</evidence>
<dbReference type="Gene3D" id="1.10.10.10">
    <property type="entry name" value="Winged helix-like DNA-binding domain superfamily/Winged helix DNA-binding domain"/>
    <property type="match status" value="1"/>
</dbReference>
<dbReference type="RefSeq" id="WP_206963662.1">
    <property type="nucleotide sequence ID" value="NZ_BAAAJJ010000003.1"/>
</dbReference>
<evidence type="ECO:0000313" key="3">
    <source>
        <dbReference type="Proteomes" id="UP000664167"/>
    </source>
</evidence>
<dbReference type="GO" id="GO:0003677">
    <property type="term" value="F:DNA binding"/>
    <property type="evidence" value="ECO:0007669"/>
    <property type="project" value="UniProtKB-KW"/>
</dbReference>
<protein>
    <submittedName>
        <fullName evidence="2">DNA-binding response regulator</fullName>
    </submittedName>
</protein>
<dbReference type="AlphaFoldDB" id="A0A939F9U1"/>